<comment type="caution">
    <text evidence="2">The sequence shown here is derived from an EMBL/GenBank/DDBJ whole genome shotgun (WGS) entry which is preliminary data.</text>
</comment>
<reference evidence="2 3" key="1">
    <citation type="submission" date="2016-09" db="EMBL/GenBank/DDBJ databases">
        <title>Pseudonocardia autotrophica DSM535, a candidate organism with high potential of specific P450 cytochromes.</title>
        <authorList>
            <person name="Grumaz C."/>
            <person name="Vainshtein Y."/>
            <person name="Kirstahler P."/>
            <person name="Sohn K."/>
        </authorList>
    </citation>
    <scope>NUCLEOTIDE SEQUENCE [LARGE SCALE GENOMIC DNA]</scope>
    <source>
        <strain evidence="2 3">DSM 535</strain>
    </source>
</reference>
<organism evidence="2 3">
    <name type="scientific">Pseudonocardia autotrophica</name>
    <name type="common">Amycolata autotrophica</name>
    <name type="synonym">Nocardia autotrophica</name>
    <dbReference type="NCBI Taxonomy" id="2074"/>
    <lineage>
        <taxon>Bacteria</taxon>
        <taxon>Bacillati</taxon>
        <taxon>Actinomycetota</taxon>
        <taxon>Actinomycetes</taxon>
        <taxon>Pseudonocardiales</taxon>
        <taxon>Pseudonocardiaceae</taxon>
        <taxon>Pseudonocardia</taxon>
    </lineage>
</organism>
<dbReference type="STRING" id="2074.BG845_05600"/>
<dbReference type="Proteomes" id="UP000194360">
    <property type="component" value="Unassembled WGS sequence"/>
</dbReference>
<accession>A0A1Y2MLD9</accession>
<dbReference type="AlphaFoldDB" id="A0A1Y2MLD9"/>
<feature type="region of interest" description="Disordered" evidence="1">
    <location>
        <begin position="1"/>
        <end position="43"/>
    </location>
</feature>
<name>A0A1Y2MLD9_PSEAH</name>
<sequence length="70" mass="8019">MAEPVGKHDPRCDLWVSDDPADDCSCRGPSGKTRRDPPDPVTVRQRLEDEWRALSPQDRIARLNQYEGTR</sequence>
<proteinExistence type="predicted"/>
<protein>
    <submittedName>
        <fullName evidence="2">Uncharacterized protein</fullName>
    </submittedName>
</protein>
<evidence type="ECO:0000313" key="3">
    <source>
        <dbReference type="Proteomes" id="UP000194360"/>
    </source>
</evidence>
<feature type="compositionally biased region" description="Basic and acidic residues" evidence="1">
    <location>
        <begin position="1"/>
        <end position="12"/>
    </location>
</feature>
<evidence type="ECO:0000313" key="2">
    <source>
        <dbReference type="EMBL" id="OSY36085.1"/>
    </source>
</evidence>
<keyword evidence="3" id="KW-1185">Reference proteome</keyword>
<dbReference type="EMBL" id="MIGB01000043">
    <property type="protein sequence ID" value="OSY36085.1"/>
    <property type="molecule type" value="Genomic_DNA"/>
</dbReference>
<evidence type="ECO:0000256" key="1">
    <source>
        <dbReference type="SAM" id="MobiDB-lite"/>
    </source>
</evidence>
<gene>
    <name evidence="2" type="ORF">BG845_05600</name>
</gene>